<dbReference type="SUPFAM" id="SSF55729">
    <property type="entry name" value="Acyl-CoA N-acyltransferases (Nat)"/>
    <property type="match status" value="1"/>
</dbReference>
<evidence type="ECO:0000256" key="1">
    <source>
        <dbReference type="ARBA" id="ARBA00022679"/>
    </source>
</evidence>
<dbReference type="Pfam" id="PF00583">
    <property type="entry name" value="Acetyltransf_1"/>
    <property type="match status" value="1"/>
</dbReference>
<feature type="domain" description="N-acetyltransferase" evidence="4">
    <location>
        <begin position="3"/>
        <end position="158"/>
    </location>
</feature>
<dbReference type="GO" id="GO:0016747">
    <property type="term" value="F:acyltransferase activity, transferring groups other than amino-acyl groups"/>
    <property type="evidence" value="ECO:0007669"/>
    <property type="project" value="InterPro"/>
</dbReference>
<dbReference type="InterPro" id="IPR051531">
    <property type="entry name" value="N-acetyltransferase"/>
</dbReference>
<dbReference type="Gene3D" id="3.40.630.30">
    <property type="match status" value="1"/>
</dbReference>
<evidence type="ECO:0000259" key="4">
    <source>
        <dbReference type="PROSITE" id="PS51186"/>
    </source>
</evidence>
<accession>A0A0N8TIM7</accession>
<dbReference type="EMBL" id="RBTL01000343">
    <property type="protein sequence ID" value="RMT58323.1"/>
    <property type="molecule type" value="Genomic_DNA"/>
</dbReference>
<gene>
    <name evidence="5" type="ORF">ALP44_00973</name>
</gene>
<dbReference type="PANTHER" id="PTHR43792">
    <property type="entry name" value="GNAT FAMILY, PUTATIVE (AFU_ORTHOLOGUE AFUA_3G00765)-RELATED-RELATED"/>
    <property type="match status" value="1"/>
</dbReference>
<keyword evidence="1 5" id="KW-0808">Transferase</keyword>
<dbReference type="PANTHER" id="PTHR43792:SF8">
    <property type="entry name" value="[RIBOSOMAL PROTEIN US5]-ALANINE N-ACETYLTRANSFERASE"/>
    <property type="match status" value="1"/>
</dbReference>
<dbReference type="PROSITE" id="PS51186">
    <property type="entry name" value="GNAT"/>
    <property type="match status" value="1"/>
</dbReference>
<dbReference type="InterPro" id="IPR000182">
    <property type="entry name" value="GNAT_dom"/>
</dbReference>
<dbReference type="AlphaFoldDB" id="A0A0N8TIM7"/>
<comment type="caution">
    <text evidence="5">The sequence shown here is derived from an EMBL/GenBank/DDBJ whole genome shotgun (WGS) entry which is preliminary data.</text>
</comment>
<proteinExistence type="inferred from homology"/>
<dbReference type="CDD" id="cd04301">
    <property type="entry name" value="NAT_SF"/>
    <property type="match status" value="1"/>
</dbReference>
<dbReference type="RefSeq" id="WP_005736646.1">
    <property type="nucleotide sequence ID" value="NZ_BQUM01000014.1"/>
</dbReference>
<protein>
    <submittedName>
        <fullName evidence="5">Acetyltransferase</fullName>
    </submittedName>
</protein>
<comment type="similarity">
    <text evidence="3">Belongs to the acetyltransferase family. RimJ subfamily.</text>
</comment>
<evidence type="ECO:0000313" key="5">
    <source>
        <dbReference type="EMBL" id="RMT58323.1"/>
    </source>
</evidence>
<keyword evidence="2" id="KW-0012">Acyltransferase</keyword>
<dbReference type="Proteomes" id="UP000282636">
    <property type="component" value="Unassembled WGS sequence"/>
</dbReference>
<evidence type="ECO:0000313" key="6">
    <source>
        <dbReference type="Proteomes" id="UP000282636"/>
    </source>
</evidence>
<organism evidence="5 6">
    <name type="scientific">Pseudomonas syringae pv. theae</name>
    <dbReference type="NCBI Taxonomy" id="103985"/>
    <lineage>
        <taxon>Bacteria</taxon>
        <taxon>Pseudomonadati</taxon>
        <taxon>Pseudomonadota</taxon>
        <taxon>Gammaproteobacteria</taxon>
        <taxon>Pseudomonadales</taxon>
        <taxon>Pseudomonadaceae</taxon>
        <taxon>Pseudomonas</taxon>
        <taxon>Pseudomonas syringae</taxon>
    </lineage>
</organism>
<reference evidence="5 6" key="1">
    <citation type="submission" date="2018-08" db="EMBL/GenBank/DDBJ databases">
        <title>Recombination of ecologically and evolutionarily significant loci maintains genetic cohesion in the Pseudomonas syringae species complex.</title>
        <authorList>
            <person name="Dillon M."/>
            <person name="Thakur S."/>
            <person name="Almeida R.N.D."/>
            <person name="Weir B.S."/>
            <person name="Guttman D.S."/>
        </authorList>
    </citation>
    <scope>NUCLEOTIDE SEQUENCE [LARGE SCALE GENOMIC DNA]</scope>
    <source>
        <strain evidence="5 6">ICMP 3934</strain>
    </source>
</reference>
<evidence type="ECO:0000256" key="2">
    <source>
        <dbReference type="ARBA" id="ARBA00023315"/>
    </source>
</evidence>
<name>A0A0N8TIM7_PSESX</name>
<evidence type="ECO:0000256" key="3">
    <source>
        <dbReference type="ARBA" id="ARBA00038502"/>
    </source>
</evidence>
<sequence>MSLVVRAMADSDWSSLAHMFEQPVFRWWTLRMPYQSSNDIKKLVENRASSGLSLVAELDGVVVGCAMLYRFQGRRQHVADFWMGVDDRHHRQGIGGLMLKELTDTASRWQNIKRLELVVFIDNEPAIELYKKNGFVVEGIHKKYAYRNGEYIDAISMAAIY</sequence>
<dbReference type="InterPro" id="IPR016181">
    <property type="entry name" value="Acyl_CoA_acyltransferase"/>
</dbReference>